<dbReference type="SUPFAM" id="SSF53850">
    <property type="entry name" value="Periplasmic binding protein-like II"/>
    <property type="match status" value="1"/>
</dbReference>
<dbReference type="RefSeq" id="WP_268153413.1">
    <property type="nucleotide sequence ID" value="NZ_JAPPUW010000022.1"/>
</dbReference>
<evidence type="ECO:0000256" key="1">
    <source>
        <dbReference type="ARBA" id="ARBA00009437"/>
    </source>
</evidence>
<dbReference type="PROSITE" id="PS50931">
    <property type="entry name" value="HTH_LYSR"/>
    <property type="match status" value="1"/>
</dbReference>
<dbReference type="EMBL" id="SGUG01000024">
    <property type="protein sequence ID" value="MDG0863927.1"/>
    <property type="molecule type" value="Genomic_DNA"/>
</dbReference>
<dbReference type="Gene3D" id="3.40.190.10">
    <property type="entry name" value="Periplasmic binding protein-like II"/>
    <property type="match status" value="2"/>
</dbReference>
<dbReference type="SUPFAM" id="SSF46785">
    <property type="entry name" value="Winged helix' DNA-binding domain"/>
    <property type="match status" value="1"/>
</dbReference>
<gene>
    <name evidence="7" type="ORF">EXJ73_15800</name>
</gene>
<evidence type="ECO:0000313" key="8">
    <source>
        <dbReference type="Proteomes" id="UP001152766"/>
    </source>
</evidence>
<dbReference type="GO" id="GO:0003677">
    <property type="term" value="F:DNA binding"/>
    <property type="evidence" value="ECO:0007669"/>
    <property type="project" value="UniProtKB-KW"/>
</dbReference>
<keyword evidence="8" id="KW-1185">Reference proteome</keyword>
<protein>
    <submittedName>
        <fullName evidence="7">LysR family transcriptional regulator</fullName>
    </submittedName>
</protein>
<proteinExistence type="inferred from homology"/>
<keyword evidence="4" id="KW-0804">Transcription</keyword>
<evidence type="ECO:0000259" key="6">
    <source>
        <dbReference type="PROSITE" id="PS50931"/>
    </source>
</evidence>
<comment type="similarity">
    <text evidence="1">Belongs to the LysR transcriptional regulatory family.</text>
</comment>
<dbReference type="Pfam" id="PF03466">
    <property type="entry name" value="LysR_substrate"/>
    <property type="match status" value="1"/>
</dbReference>
<evidence type="ECO:0000313" key="7">
    <source>
        <dbReference type="EMBL" id="MDG0863927.1"/>
    </source>
</evidence>
<feature type="region of interest" description="Disordered" evidence="5">
    <location>
        <begin position="310"/>
        <end position="335"/>
    </location>
</feature>
<dbReference type="GO" id="GO:0032993">
    <property type="term" value="C:protein-DNA complex"/>
    <property type="evidence" value="ECO:0007669"/>
    <property type="project" value="TreeGrafter"/>
</dbReference>
<dbReference type="Proteomes" id="UP001152766">
    <property type="component" value="Unassembled WGS sequence"/>
</dbReference>
<dbReference type="PANTHER" id="PTHR30346:SF0">
    <property type="entry name" value="HCA OPERON TRANSCRIPTIONAL ACTIVATOR HCAR"/>
    <property type="match status" value="1"/>
</dbReference>
<dbReference type="PRINTS" id="PR00039">
    <property type="entry name" value="HTHLYSR"/>
</dbReference>
<dbReference type="InterPro" id="IPR005119">
    <property type="entry name" value="LysR_subst-bd"/>
</dbReference>
<keyword evidence="2" id="KW-0805">Transcription regulation</keyword>
<reference evidence="7" key="1">
    <citation type="submission" date="2019-02" db="EMBL/GenBank/DDBJ databases">
        <title>Draft genome of the type strain Pelomonas aquatica CCUG 52575T.</title>
        <authorList>
            <person name="Gomila M."/>
            <person name="Lalucat J."/>
        </authorList>
    </citation>
    <scope>NUCLEOTIDE SEQUENCE</scope>
    <source>
        <strain evidence="7">CCUG 52575</strain>
    </source>
</reference>
<accession>A0A9X4LK35</accession>
<feature type="compositionally biased region" description="Low complexity" evidence="5">
    <location>
        <begin position="322"/>
        <end position="335"/>
    </location>
</feature>
<feature type="domain" description="HTH lysR-type" evidence="6">
    <location>
        <begin position="16"/>
        <end position="73"/>
    </location>
</feature>
<dbReference type="GO" id="GO:0003700">
    <property type="term" value="F:DNA-binding transcription factor activity"/>
    <property type="evidence" value="ECO:0007669"/>
    <property type="project" value="InterPro"/>
</dbReference>
<organism evidence="7 8">
    <name type="scientific">Pelomonas aquatica</name>
    <dbReference type="NCBI Taxonomy" id="431058"/>
    <lineage>
        <taxon>Bacteria</taxon>
        <taxon>Pseudomonadati</taxon>
        <taxon>Pseudomonadota</taxon>
        <taxon>Betaproteobacteria</taxon>
        <taxon>Burkholderiales</taxon>
        <taxon>Sphaerotilaceae</taxon>
        <taxon>Roseateles</taxon>
    </lineage>
</organism>
<evidence type="ECO:0000256" key="2">
    <source>
        <dbReference type="ARBA" id="ARBA00023015"/>
    </source>
</evidence>
<evidence type="ECO:0000256" key="5">
    <source>
        <dbReference type="SAM" id="MobiDB-lite"/>
    </source>
</evidence>
<evidence type="ECO:0000256" key="4">
    <source>
        <dbReference type="ARBA" id="ARBA00023163"/>
    </source>
</evidence>
<name>A0A9X4LK35_9BURK</name>
<dbReference type="InterPro" id="IPR036388">
    <property type="entry name" value="WH-like_DNA-bd_sf"/>
</dbReference>
<evidence type="ECO:0000256" key="3">
    <source>
        <dbReference type="ARBA" id="ARBA00023125"/>
    </source>
</evidence>
<dbReference type="PANTHER" id="PTHR30346">
    <property type="entry name" value="TRANSCRIPTIONAL DUAL REGULATOR HCAR-RELATED"/>
    <property type="match status" value="1"/>
</dbReference>
<comment type="caution">
    <text evidence="7">The sequence shown here is derived from an EMBL/GenBank/DDBJ whole genome shotgun (WGS) entry which is preliminary data.</text>
</comment>
<dbReference type="InterPro" id="IPR036390">
    <property type="entry name" value="WH_DNA-bd_sf"/>
</dbReference>
<dbReference type="Pfam" id="PF00126">
    <property type="entry name" value="HTH_1"/>
    <property type="match status" value="1"/>
</dbReference>
<keyword evidence="3" id="KW-0238">DNA-binding</keyword>
<dbReference type="AlphaFoldDB" id="A0A9X4LK35"/>
<dbReference type="InterPro" id="IPR000847">
    <property type="entry name" value="LysR_HTH_N"/>
</dbReference>
<sequence length="335" mass="37028">MSKTTTTAEARAVPRFTFRQLHYFAAAARCGQISVASAEVGVSQSAMTLAIAELERSVGATLFERGRHGVSLTFEGQAFLQQAEGLLQAAREASRLPFHRPANLTGRLELAATYTVQGYFLLPMVARFRKLFPNVEVVPIELPRPEIESRLRDGSLELAVVLLSNLQSRAGIATRMLVSSRRQVWVSHNHPLAGRSVVNWSDLAPYPYIVPMMDEADSNSRRYWEQAGLEPASWIRTSSMEALREMVALGLGVTILSDMVFRTWSLDGRRIQPLPLDQHLPVMEIGLAWRTAPNLSPCATAFRDFLGRAGPQTSDTEDAVVREPSGSRVRVSPSV</sequence>
<dbReference type="Gene3D" id="1.10.10.10">
    <property type="entry name" value="Winged helix-like DNA-binding domain superfamily/Winged helix DNA-binding domain"/>
    <property type="match status" value="1"/>
</dbReference>